<comment type="caution">
    <text evidence="3">The sequence shown here is derived from an EMBL/GenBank/DDBJ whole genome shotgun (WGS) entry which is preliminary data.</text>
</comment>
<accession>A0A105VZY9</accession>
<keyword evidence="2" id="KW-1133">Transmembrane helix</keyword>
<keyword evidence="2" id="KW-0472">Membrane</keyword>
<reference evidence="3 4" key="1">
    <citation type="submission" date="2015-11" db="EMBL/GenBank/DDBJ databases">
        <title>Expanding the genomic diversity of Burkholderia species for the development of highly accurate diagnostics.</title>
        <authorList>
            <person name="Sahl J."/>
            <person name="Keim P."/>
            <person name="Wagner D."/>
        </authorList>
    </citation>
    <scope>NUCLEOTIDE SEQUENCE [LARGE SCALE GENOMIC DNA]</scope>
    <source>
        <strain evidence="3 4">MSMB1301WGS</strain>
    </source>
</reference>
<evidence type="ECO:0000313" key="4">
    <source>
        <dbReference type="Proteomes" id="UP000062317"/>
    </source>
</evidence>
<feature type="transmembrane region" description="Helical" evidence="2">
    <location>
        <begin position="144"/>
        <end position="162"/>
    </location>
</feature>
<feature type="transmembrane region" description="Helical" evidence="2">
    <location>
        <begin position="253"/>
        <end position="286"/>
    </location>
</feature>
<proteinExistence type="predicted"/>
<protein>
    <submittedName>
        <fullName evidence="3">Uncharacterized protein</fullName>
    </submittedName>
</protein>
<evidence type="ECO:0000313" key="3">
    <source>
        <dbReference type="EMBL" id="KVV57087.1"/>
    </source>
</evidence>
<feature type="transmembrane region" description="Helical" evidence="2">
    <location>
        <begin position="44"/>
        <end position="61"/>
    </location>
</feature>
<evidence type="ECO:0000256" key="2">
    <source>
        <dbReference type="SAM" id="Phobius"/>
    </source>
</evidence>
<sequence>MMLEQQSLDGAGNQSGREATFANEDGTPATWLHVIPEQDRRRAFAWRAGIGFAIAFGLWGFQYSNGVLDWTRGWFGIVPIAVGLAFAWRAYKKATVRRFSTIHVLFTGTQRIKRALKWWCSAIGVAALIWWVQPEGAKFADYWWYAWPALPVFIVGTGLYLLNGDAVLTPAATKAKVHIDNLEQQAKLDRRASQSASTDAFFESPLVRYPLAGLFLYGAYYFGTAPDVKSGGWYSVGAILLAAIFARELSRWLLFIAFMGAIIWALVAGISALPVSAAIVVGALIIASANKR</sequence>
<name>A0A105VZY9_9BURK</name>
<dbReference type="AlphaFoldDB" id="A0A105VZY9"/>
<dbReference type="EMBL" id="LPEQ01000014">
    <property type="protein sequence ID" value="KVV57087.1"/>
    <property type="molecule type" value="Genomic_DNA"/>
</dbReference>
<feature type="region of interest" description="Disordered" evidence="1">
    <location>
        <begin position="1"/>
        <end position="22"/>
    </location>
</feature>
<gene>
    <name evidence="3" type="ORF">WT27_24280</name>
</gene>
<keyword evidence="4" id="KW-1185">Reference proteome</keyword>
<feature type="transmembrane region" description="Helical" evidence="2">
    <location>
        <begin position="230"/>
        <end position="246"/>
    </location>
</feature>
<dbReference type="Proteomes" id="UP000062317">
    <property type="component" value="Unassembled WGS sequence"/>
</dbReference>
<evidence type="ECO:0000256" key="1">
    <source>
        <dbReference type="SAM" id="MobiDB-lite"/>
    </source>
</evidence>
<feature type="compositionally biased region" description="Polar residues" evidence="1">
    <location>
        <begin position="1"/>
        <end position="17"/>
    </location>
</feature>
<keyword evidence="2" id="KW-0812">Transmembrane</keyword>
<feature type="transmembrane region" description="Helical" evidence="2">
    <location>
        <begin position="115"/>
        <end position="132"/>
    </location>
</feature>
<feature type="transmembrane region" description="Helical" evidence="2">
    <location>
        <begin position="73"/>
        <end position="91"/>
    </location>
</feature>
<dbReference type="RefSeq" id="WP_060103144.1">
    <property type="nucleotide sequence ID" value="NZ_LPEQ01000014.1"/>
</dbReference>
<organism evidence="3 4">
    <name type="scientific">Burkholderia territorii</name>
    <dbReference type="NCBI Taxonomy" id="1503055"/>
    <lineage>
        <taxon>Bacteria</taxon>
        <taxon>Pseudomonadati</taxon>
        <taxon>Pseudomonadota</taxon>
        <taxon>Betaproteobacteria</taxon>
        <taxon>Burkholderiales</taxon>
        <taxon>Burkholderiaceae</taxon>
        <taxon>Burkholderia</taxon>
        <taxon>Burkholderia cepacia complex</taxon>
    </lineage>
</organism>